<organism evidence="8 9">
    <name type="scientific">Paraphaeosphaeria sporulosa</name>
    <dbReference type="NCBI Taxonomy" id="1460663"/>
    <lineage>
        <taxon>Eukaryota</taxon>
        <taxon>Fungi</taxon>
        <taxon>Dikarya</taxon>
        <taxon>Ascomycota</taxon>
        <taxon>Pezizomycotina</taxon>
        <taxon>Dothideomycetes</taxon>
        <taxon>Pleosporomycetidae</taxon>
        <taxon>Pleosporales</taxon>
        <taxon>Massarineae</taxon>
        <taxon>Didymosphaeriaceae</taxon>
        <taxon>Paraphaeosphaeria</taxon>
    </lineage>
</organism>
<evidence type="ECO:0000256" key="4">
    <source>
        <dbReference type="ARBA" id="ARBA00023004"/>
    </source>
</evidence>
<dbReference type="GO" id="GO:0016705">
    <property type="term" value="F:oxidoreductase activity, acting on paired donors, with incorporation or reduction of molecular oxygen"/>
    <property type="evidence" value="ECO:0007669"/>
    <property type="project" value="InterPro"/>
</dbReference>
<comment type="cofactor">
    <cofactor evidence="6">
        <name>heme</name>
        <dbReference type="ChEBI" id="CHEBI:30413"/>
    </cofactor>
</comment>
<dbReference type="InterPro" id="IPR001128">
    <property type="entry name" value="Cyt_P450"/>
</dbReference>
<dbReference type="EMBL" id="KV441551">
    <property type="protein sequence ID" value="OAG07382.1"/>
    <property type="molecule type" value="Genomic_DNA"/>
</dbReference>
<dbReference type="Gene3D" id="1.10.630.10">
    <property type="entry name" value="Cytochrome P450"/>
    <property type="match status" value="1"/>
</dbReference>
<evidence type="ECO:0000256" key="3">
    <source>
        <dbReference type="ARBA" id="ARBA00023002"/>
    </source>
</evidence>
<keyword evidence="9" id="KW-1185">Reference proteome</keyword>
<dbReference type="GO" id="GO:0020037">
    <property type="term" value="F:heme binding"/>
    <property type="evidence" value="ECO:0007669"/>
    <property type="project" value="InterPro"/>
</dbReference>
<dbReference type="InterPro" id="IPR002401">
    <property type="entry name" value="Cyt_P450_E_grp-I"/>
</dbReference>
<dbReference type="Pfam" id="PF00067">
    <property type="entry name" value="p450"/>
    <property type="match status" value="1"/>
</dbReference>
<evidence type="ECO:0000313" key="8">
    <source>
        <dbReference type="EMBL" id="OAG07382.1"/>
    </source>
</evidence>
<dbReference type="STRING" id="1460663.A0A177CK88"/>
<dbReference type="InParanoid" id="A0A177CK88"/>
<gene>
    <name evidence="8" type="ORF">CC84DRAFT_1204893</name>
</gene>
<keyword evidence="3 7" id="KW-0560">Oxidoreductase</keyword>
<evidence type="ECO:0000256" key="5">
    <source>
        <dbReference type="ARBA" id="ARBA00023033"/>
    </source>
</evidence>
<dbReference type="PRINTS" id="PR00463">
    <property type="entry name" value="EP450I"/>
</dbReference>
<dbReference type="SUPFAM" id="SSF48264">
    <property type="entry name" value="Cytochrome P450"/>
    <property type="match status" value="1"/>
</dbReference>
<dbReference type="OrthoDB" id="1470350at2759"/>
<proteinExistence type="inferred from homology"/>
<dbReference type="RefSeq" id="XP_018037747.1">
    <property type="nucleotide sequence ID" value="XM_018181936.1"/>
</dbReference>
<dbReference type="PANTHER" id="PTHR46300">
    <property type="entry name" value="P450, PUTATIVE (EUROFUNG)-RELATED-RELATED"/>
    <property type="match status" value="1"/>
</dbReference>
<evidence type="ECO:0000256" key="1">
    <source>
        <dbReference type="ARBA" id="ARBA00010617"/>
    </source>
</evidence>
<keyword evidence="5 7" id="KW-0503">Monooxygenase</keyword>
<dbReference type="GeneID" id="28765422"/>
<dbReference type="InterPro" id="IPR017972">
    <property type="entry name" value="Cyt_P450_CS"/>
</dbReference>
<evidence type="ECO:0000256" key="2">
    <source>
        <dbReference type="ARBA" id="ARBA00022723"/>
    </source>
</evidence>
<dbReference type="Proteomes" id="UP000077069">
    <property type="component" value="Unassembled WGS sequence"/>
</dbReference>
<name>A0A177CK88_9PLEO</name>
<keyword evidence="2 6" id="KW-0479">Metal-binding</keyword>
<dbReference type="InterPro" id="IPR036396">
    <property type="entry name" value="Cyt_P450_sf"/>
</dbReference>
<dbReference type="AlphaFoldDB" id="A0A177CK88"/>
<dbReference type="PROSITE" id="PS00086">
    <property type="entry name" value="CYTOCHROME_P450"/>
    <property type="match status" value="1"/>
</dbReference>
<dbReference type="InterPro" id="IPR050364">
    <property type="entry name" value="Cytochrome_P450_fung"/>
</dbReference>
<evidence type="ECO:0000313" key="9">
    <source>
        <dbReference type="Proteomes" id="UP000077069"/>
    </source>
</evidence>
<keyword evidence="6 7" id="KW-0349">Heme</keyword>
<accession>A0A177CK88</accession>
<evidence type="ECO:0000256" key="7">
    <source>
        <dbReference type="RuleBase" id="RU000461"/>
    </source>
</evidence>
<reference evidence="8 9" key="1">
    <citation type="submission" date="2016-05" db="EMBL/GenBank/DDBJ databases">
        <title>Comparative analysis of secretome profiles of manganese(II)-oxidizing ascomycete fungi.</title>
        <authorList>
            <consortium name="DOE Joint Genome Institute"/>
            <person name="Zeiner C.A."/>
            <person name="Purvine S.O."/>
            <person name="Zink E.M."/>
            <person name="Wu S."/>
            <person name="Pasa-Tolic L."/>
            <person name="Chaput D.L."/>
            <person name="Haridas S."/>
            <person name="Grigoriev I.V."/>
            <person name="Santelli C.M."/>
            <person name="Hansel C.M."/>
        </authorList>
    </citation>
    <scope>NUCLEOTIDE SEQUENCE [LARGE SCALE GENOMIC DNA]</scope>
    <source>
        <strain evidence="8 9">AP3s5-JAC2a</strain>
    </source>
</reference>
<keyword evidence="4 6" id="KW-0408">Iron</keyword>
<feature type="binding site" description="axial binding residue" evidence="6">
    <location>
        <position position="458"/>
    </location>
    <ligand>
        <name>heme</name>
        <dbReference type="ChEBI" id="CHEBI:30413"/>
    </ligand>
    <ligandPart>
        <name>Fe</name>
        <dbReference type="ChEBI" id="CHEBI:18248"/>
    </ligandPart>
</feature>
<protein>
    <submittedName>
        <fullName evidence="8">Cytochrome P450</fullName>
    </submittedName>
</protein>
<dbReference type="GO" id="GO:0005506">
    <property type="term" value="F:iron ion binding"/>
    <property type="evidence" value="ECO:0007669"/>
    <property type="project" value="InterPro"/>
</dbReference>
<sequence length="549" mass="62121">MSFVSIPTLALLSAPLVYLLLQLQRWLEGRGKLPLPPKPPGIPFLGNAIDVLRSTKSNSQHLLFGQYARDYGEIFHVQVGPFTQYFINSDEAVKAIFDKASATTSERPRWIVSNEQICDQKNVLLLNASHPRWKHQRKVILQGMTSVPRADAGLEYLHFETAKFMKQVANNDKLAGDSVGLFNEIGRYTYSAFASQAFGMDIADAKDPAIEYIFRSGLEQILGTLPGSHLVDILPILDKLPLFLKPWERKARALFQDNKKWCDERMRRVEKSIEDGTVNDSFLARVLQDEKGMGFYDRSEAAYLALMLIIGAADTSKMSSWSFLEAMMRFPDVQAKALAEIEAVVGVADRLPVYEDLDSIPYVRYLMKELWRWRPPVALGHPHITTGELAYNGMRLPAGSRIHMNAWAIGHDPARHTCPDRFWPERYEGDLTTSEQSKNSANVKDRDHFAFGSGRRICPGYHVAERSLAIAIMRLVWAFEVVPAPNATLPLNPRDYPGEMPGNPGEHMPIMLKVRSQAKRKVIDNEYMRAEAAHPAMEPLTHDGWSWKF</sequence>
<dbReference type="GO" id="GO:0004497">
    <property type="term" value="F:monooxygenase activity"/>
    <property type="evidence" value="ECO:0007669"/>
    <property type="project" value="UniProtKB-KW"/>
</dbReference>
<dbReference type="PANTHER" id="PTHR46300:SF2">
    <property type="entry name" value="CYTOCHROME P450 MONOOXYGENASE ALNH-RELATED"/>
    <property type="match status" value="1"/>
</dbReference>
<comment type="similarity">
    <text evidence="1 7">Belongs to the cytochrome P450 family.</text>
</comment>
<evidence type="ECO:0000256" key="6">
    <source>
        <dbReference type="PIRSR" id="PIRSR602401-1"/>
    </source>
</evidence>